<feature type="compositionally biased region" description="Basic and acidic residues" evidence="7">
    <location>
        <begin position="14"/>
        <end position="23"/>
    </location>
</feature>
<comment type="subcellular location">
    <subcellularLocation>
        <location evidence="1">Cytoplasm</location>
    </subcellularLocation>
</comment>
<dbReference type="SUPFAM" id="SSF52540">
    <property type="entry name" value="P-loop containing nucleoside triphosphate hydrolases"/>
    <property type="match status" value="1"/>
</dbReference>
<dbReference type="InterPro" id="IPR051451">
    <property type="entry name" value="PhoH2-like"/>
</dbReference>
<dbReference type="PANTHER" id="PTHR30473:SF1">
    <property type="entry name" value="PHOH-LIKE PROTEIN"/>
    <property type="match status" value="1"/>
</dbReference>
<evidence type="ECO:0000313" key="10">
    <source>
        <dbReference type="Proteomes" id="UP000320799"/>
    </source>
</evidence>
<reference evidence="9 10" key="1">
    <citation type="submission" date="2019-06" db="EMBL/GenBank/DDBJ databases">
        <authorList>
            <person name="Kincaid V.D."/>
            <person name="Fuller A."/>
            <person name="Hodges K."/>
            <person name="Bansal M."/>
            <person name="Essig J."/>
            <person name="Johnson A."/>
        </authorList>
    </citation>
    <scope>NUCLEOTIDE SEQUENCE [LARGE SCALE GENOMIC DNA]</scope>
</reference>
<dbReference type="InterPro" id="IPR003714">
    <property type="entry name" value="PhoH"/>
</dbReference>
<name>A0A514CSG5_9CAUD</name>
<dbReference type="GO" id="GO:0005524">
    <property type="term" value="F:ATP binding"/>
    <property type="evidence" value="ECO:0007669"/>
    <property type="project" value="UniProtKB-KW"/>
</dbReference>
<dbReference type="RefSeq" id="YP_009903915.1">
    <property type="nucleotide sequence ID" value="NC_049849.1"/>
</dbReference>
<evidence type="ECO:0000259" key="8">
    <source>
        <dbReference type="Pfam" id="PF02562"/>
    </source>
</evidence>
<dbReference type="Proteomes" id="UP000320799">
    <property type="component" value="Segment"/>
</dbReference>
<evidence type="ECO:0000256" key="4">
    <source>
        <dbReference type="ARBA" id="ARBA00022741"/>
    </source>
</evidence>
<evidence type="ECO:0000256" key="7">
    <source>
        <dbReference type="SAM" id="MobiDB-lite"/>
    </source>
</evidence>
<dbReference type="GeneID" id="56136191"/>
<evidence type="ECO:0000256" key="1">
    <source>
        <dbReference type="ARBA" id="ARBA00004496"/>
    </source>
</evidence>
<comment type="similarity">
    <text evidence="2">Belongs to the PhoH family.</text>
</comment>
<evidence type="ECO:0000256" key="5">
    <source>
        <dbReference type="ARBA" id="ARBA00022840"/>
    </source>
</evidence>
<dbReference type="EMBL" id="MN094788">
    <property type="protein sequence ID" value="QDH83409.1"/>
    <property type="molecule type" value="Genomic_DNA"/>
</dbReference>
<evidence type="ECO:0000313" key="9">
    <source>
        <dbReference type="EMBL" id="QDH83409.1"/>
    </source>
</evidence>
<dbReference type="PANTHER" id="PTHR30473">
    <property type="entry name" value="PROTEIN PHOH"/>
    <property type="match status" value="1"/>
</dbReference>
<dbReference type="Gene3D" id="3.40.50.300">
    <property type="entry name" value="P-loop containing nucleotide triphosphate hydrolases"/>
    <property type="match status" value="1"/>
</dbReference>
<protein>
    <recommendedName>
        <fullName evidence="6">PhoH-like protein</fullName>
    </recommendedName>
</protein>
<keyword evidence="3" id="KW-0963">Cytoplasm</keyword>
<keyword evidence="4" id="KW-0547">Nucleotide-binding</keyword>
<feature type="domain" description="PhoH-like protein" evidence="8">
    <location>
        <begin position="55"/>
        <end position="259"/>
    </location>
</feature>
<dbReference type="Pfam" id="PF02562">
    <property type="entry name" value="PhoH"/>
    <property type="match status" value="1"/>
</dbReference>
<proteinExistence type="inferred from homology"/>
<evidence type="ECO:0000256" key="2">
    <source>
        <dbReference type="ARBA" id="ARBA00010393"/>
    </source>
</evidence>
<dbReference type="InterPro" id="IPR027417">
    <property type="entry name" value="P-loop_NTPase"/>
</dbReference>
<organism evidence="9 10">
    <name type="scientific">Achromobacter phage Motura</name>
    <dbReference type="NCBI Taxonomy" id="2591403"/>
    <lineage>
        <taxon>Viruses</taxon>
        <taxon>Duplodnaviria</taxon>
        <taxon>Heunggongvirae</taxon>
        <taxon>Uroviricota</taxon>
        <taxon>Caudoviricetes</taxon>
        <taxon>Moturavirus</taxon>
        <taxon>Moturavirus motura</taxon>
    </lineage>
</organism>
<accession>A0A514CSG5</accession>
<evidence type="ECO:0000256" key="3">
    <source>
        <dbReference type="ARBA" id="ARBA00022490"/>
    </source>
</evidence>
<evidence type="ECO:0000256" key="6">
    <source>
        <dbReference type="ARBA" id="ARBA00039970"/>
    </source>
</evidence>
<keyword evidence="10" id="KW-1185">Reference proteome</keyword>
<feature type="region of interest" description="Disordered" evidence="7">
    <location>
        <begin position="1"/>
        <end position="23"/>
    </location>
</feature>
<keyword evidence="5" id="KW-0067">ATP-binding</keyword>
<dbReference type="KEGG" id="vg:56136191"/>
<sequence>MSKGAKKQKVATDNPKKGKTAKDKRIAELEALLAGGAAPTPPRKKTWNILDMKALKPLNENQSAAFDAYRNGKQVILGGSAGAGKSTLAAYFALHSVLNGDQKQVIIVRTTVEARGMGFLPGTEEEKLSPYERPYREALGFLFGRSSTYDDMKEAGLVAFESTAFLRSVTHNDSVVIFDECQNSTFEELYTVATRLGKNSRVIFIGDIMQNDLYMKKEKSGFPEFLEIMALIPEDFEHIKFTSDDVVRSGLVKRIIKAVERHRGIGR</sequence>